<evidence type="ECO:0000313" key="3">
    <source>
        <dbReference type="EMBL" id="CAF1517045.1"/>
    </source>
</evidence>
<comment type="caution">
    <text evidence="1">The sequence shown here is derived from an EMBL/GenBank/DDBJ whole genome shotgun (WGS) entry which is preliminary data.</text>
</comment>
<gene>
    <name evidence="3" type="ORF">JXQ802_LOCUS41340</name>
    <name evidence="4" type="ORF">JXQ802_LOCUS54694</name>
    <name evidence="1" type="ORF">PYM288_LOCUS26584</name>
    <name evidence="2" type="ORF">PYM288_LOCUS38204</name>
</gene>
<keyword evidence="6" id="KW-1185">Reference proteome</keyword>
<evidence type="ECO:0000313" key="4">
    <source>
        <dbReference type="EMBL" id="CAF1651837.1"/>
    </source>
</evidence>
<dbReference type="Proteomes" id="UP000663854">
    <property type="component" value="Unassembled WGS sequence"/>
</dbReference>
<accession>A0A814YWU1</accession>
<evidence type="ECO:0000313" key="5">
    <source>
        <dbReference type="Proteomes" id="UP000663854"/>
    </source>
</evidence>
<dbReference type="EMBL" id="CAJNOH010001611">
    <property type="protein sequence ID" value="CAF1235052.1"/>
    <property type="molecule type" value="Genomic_DNA"/>
</dbReference>
<dbReference type="EMBL" id="CAJNOL010002621">
    <property type="protein sequence ID" value="CAF1517045.1"/>
    <property type="molecule type" value="Genomic_DNA"/>
</dbReference>
<evidence type="ECO:0000313" key="1">
    <source>
        <dbReference type="EMBL" id="CAF1235052.1"/>
    </source>
</evidence>
<evidence type="ECO:0000313" key="2">
    <source>
        <dbReference type="EMBL" id="CAF1491330.1"/>
    </source>
</evidence>
<proteinExistence type="predicted"/>
<sequence>MFGIVLRNAIERVIKLEQTEIRDLFTTTIKQLNSTGGFDNRTHKLITNFLQSSDKFAIFEKAKHQLNANVRQLLGPVIERENQFKNDIDHLTNNHQVIEDYRRIFDAFNITFGTASTQRADLQRISEQQSNSGGRLLKRTMNNFISEVSKQEHGIKKNKCERQMDENDIKLADKFTEAFVYVQKQ</sequence>
<organism evidence="1 5">
    <name type="scientific">Rotaria sordida</name>
    <dbReference type="NCBI Taxonomy" id="392033"/>
    <lineage>
        <taxon>Eukaryota</taxon>
        <taxon>Metazoa</taxon>
        <taxon>Spiralia</taxon>
        <taxon>Gnathifera</taxon>
        <taxon>Rotifera</taxon>
        <taxon>Eurotatoria</taxon>
        <taxon>Bdelloidea</taxon>
        <taxon>Philodinida</taxon>
        <taxon>Philodinidae</taxon>
        <taxon>Rotaria</taxon>
    </lineage>
</organism>
<evidence type="ECO:0000313" key="6">
    <source>
        <dbReference type="Proteomes" id="UP000663870"/>
    </source>
</evidence>
<dbReference type="Proteomes" id="UP000663870">
    <property type="component" value="Unassembled WGS sequence"/>
</dbReference>
<dbReference type="EMBL" id="CAJNOH010009033">
    <property type="protein sequence ID" value="CAF1491330.1"/>
    <property type="molecule type" value="Genomic_DNA"/>
</dbReference>
<dbReference type="AlphaFoldDB" id="A0A814YWU1"/>
<dbReference type="EMBL" id="CAJNOL010010780">
    <property type="protein sequence ID" value="CAF1651837.1"/>
    <property type="molecule type" value="Genomic_DNA"/>
</dbReference>
<reference evidence="1" key="1">
    <citation type="submission" date="2021-02" db="EMBL/GenBank/DDBJ databases">
        <authorList>
            <person name="Nowell W R."/>
        </authorList>
    </citation>
    <scope>NUCLEOTIDE SEQUENCE</scope>
</reference>
<protein>
    <submittedName>
        <fullName evidence="1">Uncharacterized protein</fullName>
    </submittedName>
</protein>
<name>A0A814YWU1_9BILA</name>